<keyword evidence="5 6" id="KW-0949">S-adenosyl-L-methionine</keyword>
<accession>A0A9D1ETP6</accession>
<evidence type="ECO:0000256" key="6">
    <source>
        <dbReference type="HAMAP-Rule" id="MF_00074"/>
    </source>
</evidence>
<dbReference type="EC" id="2.1.1.-" evidence="6"/>
<dbReference type="GO" id="GO:0005829">
    <property type="term" value="C:cytosol"/>
    <property type="evidence" value="ECO:0007669"/>
    <property type="project" value="TreeGrafter"/>
</dbReference>
<dbReference type="PANTHER" id="PTHR31760">
    <property type="entry name" value="S-ADENOSYL-L-METHIONINE-DEPENDENT METHYLTRANSFERASES SUPERFAMILY PROTEIN"/>
    <property type="match status" value="1"/>
</dbReference>
<sequence length="240" mass="26993">MKEAFRILEEGCRALGISLSDKQTARFAQYYDLLIEWNSFMNLTGITELSEVLRKHFVDSLALVKFMEPRKGCRILDVGTGAGFPGIPLKIAFPETEVVLLDSLNKRIKFLDNLIEKLELSNTLTIHGRAEDFARDKEYREAFDLVVSRAVANLALLAEYCVPYVKLGGYFVSYKSGDVDNEAKEGEKAVMAMGGRIEKIIPFTLPDSDIERSLVVIRKTESTPKRFPRKAGIPAKEPIK</sequence>
<reference evidence="7" key="2">
    <citation type="journal article" date="2021" name="PeerJ">
        <title>Extensive microbial diversity within the chicken gut microbiome revealed by metagenomics and culture.</title>
        <authorList>
            <person name="Gilroy R."/>
            <person name="Ravi A."/>
            <person name="Getino M."/>
            <person name="Pursley I."/>
            <person name="Horton D.L."/>
            <person name="Alikhan N.F."/>
            <person name="Baker D."/>
            <person name="Gharbi K."/>
            <person name="Hall N."/>
            <person name="Watson M."/>
            <person name="Adriaenssens E.M."/>
            <person name="Foster-Nyarko E."/>
            <person name="Jarju S."/>
            <person name="Secka A."/>
            <person name="Antonio M."/>
            <person name="Oren A."/>
            <person name="Chaudhuri R.R."/>
            <person name="La Ragione R."/>
            <person name="Hildebrand F."/>
            <person name="Pallen M.J."/>
        </authorList>
    </citation>
    <scope>NUCLEOTIDE SEQUENCE</scope>
    <source>
        <strain evidence="7">CHK190-19873</strain>
    </source>
</reference>
<reference evidence="7" key="1">
    <citation type="submission" date="2020-10" db="EMBL/GenBank/DDBJ databases">
        <authorList>
            <person name="Gilroy R."/>
        </authorList>
    </citation>
    <scope>NUCLEOTIDE SEQUENCE</scope>
    <source>
        <strain evidence="7">CHK190-19873</strain>
    </source>
</reference>
<feature type="binding site" evidence="6">
    <location>
        <begin position="130"/>
        <end position="131"/>
    </location>
    <ligand>
        <name>S-adenosyl-L-methionine</name>
        <dbReference type="ChEBI" id="CHEBI:59789"/>
    </ligand>
</feature>
<comment type="caution">
    <text evidence="7">The sequence shown here is derived from an EMBL/GenBank/DDBJ whole genome shotgun (WGS) entry which is preliminary data.</text>
</comment>
<gene>
    <name evidence="6 7" type="primary">rsmG</name>
    <name evidence="7" type="ORF">IAB44_09545</name>
</gene>
<protein>
    <recommendedName>
        <fullName evidence="6">Ribosomal RNA small subunit methyltransferase G</fullName>
        <ecNumber evidence="6">2.1.1.-</ecNumber>
    </recommendedName>
    <alternativeName>
        <fullName evidence="6">16S rRNA 7-methylguanosine methyltransferase</fullName>
        <shortName evidence="6">16S rRNA m7G methyltransferase</shortName>
    </alternativeName>
</protein>
<dbReference type="Proteomes" id="UP000823935">
    <property type="component" value="Unassembled WGS sequence"/>
</dbReference>
<dbReference type="SUPFAM" id="SSF53335">
    <property type="entry name" value="S-adenosyl-L-methionine-dependent methyltransferases"/>
    <property type="match status" value="1"/>
</dbReference>
<dbReference type="Gene3D" id="3.40.50.150">
    <property type="entry name" value="Vaccinia Virus protein VP39"/>
    <property type="match status" value="1"/>
</dbReference>
<dbReference type="GO" id="GO:0070043">
    <property type="term" value="F:rRNA (guanine-N7-)-methyltransferase activity"/>
    <property type="evidence" value="ECO:0007669"/>
    <property type="project" value="UniProtKB-UniRule"/>
</dbReference>
<evidence type="ECO:0000313" key="8">
    <source>
        <dbReference type="Proteomes" id="UP000823935"/>
    </source>
</evidence>
<dbReference type="InterPro" id="IPR003682">
    <property type="entry name" value="rRNA_ssu_MeTfrase_G"/>
</dbReference>
<comment type="caution">
    <text evidence="6">Lacks conserved residue(s) required for the propagation of feature annotation.</text>
</comment>
<feature type="binding site" evidence="6">
    <location>
        <position position="79"/>
    </location>
    <ligand>
        <name>S-adenosyl-L-methionine</name>
        <dbReference type="ChEBI" id="CHEBI:59789"/>
    </ligand>
</feature>
<keyword evidence="2 6" id="KW-0698">rRNA processing</keyword>
<comment type="function">
    <text evidence="6">Specifically methylates the N7 position of a guanine in 16S rRNA.</text>
</comment>
<dbReference type="FunFam" id="3.40.50.150:FF:000041">
    <property type="entry name" value="Ribosomal RNA small subunit methyltransferase G"/>
    <property type="match status" value="1"/>
</dbReference>
<keyword evidence="3 6" id="KW-0489">Methyltransferase</keyword>
<evidence type="ECO:0000256" key="4">
    <source>
        <dbReference type="ARBA" id="ARBA00022679"/>
    </source>
</evidence>
<dbReference type="Pfam" id="PF02527">
    <property type="entry name" value="GidB"/>
    <property type="match status" value="1"/>
</dbReference>
<dbReference type="HAMAP" id="MF_00074">
    <property type="entry name" value="16SrRNA_methyltr_G"/>
    <property type="match status" value="1"/>
</dbReference>
<feature type="binding site" evidence="6">
    <location>
        <position position="149"/>
    </location>
    <ligand>
        <name>S-adenosyl-L-methionine</name>
        <dbReference type="ChEBI" id="CHEBI:59789"/>
    </ligand>
</feature>
<dbReference type="InterPro" id="IPR029063">
    <property type="entry name" value="SAM-dependent_MTases_sf"/>
</dbReference>
<comment type="subcellular location">
    <subcellularLocation>
        <location evidence="6">Cytoplasm</location>
    </subcellularLocation>
</comment>
<dbReference type="AlphaFoldDB" id="A0A9D1ETP6"/>
<comment type="similarity">
    <text evidence="6">Belongs to the methyltransferase superfamily. RNA methyltransferase RsmG family.</text>
</comment>
<organism evidence="7 8">
    <name type="scientific">Candidatus Limivivens intestinipullorum</name>
    <dbReference type="NCBI Taxonomy" id="2840858"/>
    <lineage>
        <taxon>Bacteria</taxon>
        <taxon>Bacillati</taxon>
        <taxon>Bacillota</taxon>
        <taxon>Clostridia</taxon>
        <taxon>Lachnospirales</taxon>
        <taxon>Lachnospiraceae</taxon>
        <taxon>Lachnospiraceae incertae sedis</taxon>
        <taxon>Candidatus Limivivens</taxon>
    </lineage>
</organism>
<keyword evidence="4 6" id="KW-0808">Transferase</keyword>
<dbReference type="EMBL" id="DVIQ01000056">
    <property type="protein sequence ID" value="HIS31770.1"/>
    <property type="molecule type" value="Genomic_DNA"/>
</dbReference>
<name>A0A9D1ETP6_9FIRM</name>
<dbReference type="PANTHER" id="PTHR31760:SF0">
    <property type="entry name" value="S-ADENOSYL-L-METHIONINE-DEPENDENT METHYLTRANSFERASES SUPERFAMILY PROTEIN"/>
    <property type="match status" value="1"/>
</dbReference>
<evidence type="ECO:0000256" key="5">
    <source>
        <dbReference type="ARBA" id="ARBA00022691"/>
    </source>
</evidence>
<proteinExistence type="inferred from homology"/>
<keyword evidence="1 6" id="KW-0963">Cytoplasm</keyword>
<evidence type="ECO:0000313" key="7">
    <source>
        <dbReference type="EMBL" id="HIS31770.1"/>
    </source>
</evidence>
<dbReference type="NCBIfam" id="TIGR00138">
    <property type="entry name" value="rsmG_gidB"/>
    <property type="match status" value="1"/>
</dbReference>
<evidence type="ECO:0000256" key="2">
    <source>
        <dbReference type="ARBA" id="ARBA00022552"/>
    </source>
</evidence>
<feature type="binding site" evidence="6">
    <location>
        <position position="84"/>
    </location>
    <ligand>
        <name>S-adenosyl-L-methionine</name>
        <dbReference type="ChEBI" id="CHEBI:59789"/>
    </ligand>
</feature>
<evidence type="ECO:0000256" key="1">
    <source>
        <dbReference type="ARBA" id="ARBA00022490"/>
    </source>
</evidence>
<dbReference type="CDD" id="cd02440">
    <property type="entry name" value="AdoMet_MTases"/>
    <property type="match status" value="1"/>
</dbReference>
<dbReference type="PIRSF" id="PIRSF003078">
    <property type="entry name" value="GidB"/>
    <property type="match status" value="1"/>
</dbReference>
<evidence type="ECO:0000256" key="3">
    <source>
        <dbReference type="ARBA" id="ARBA00022603"/>
    </source>
</evidence>